<dbReference type="RefSeq" id="WP_198350002.1">
    <property type="nucleotide sequence ID" value="NZ_JABASV010000012.1"/>
</dbReference>
<dbReference type="Proteomes" id="UP001276761">
    <property type="component" value="Unassembled WGS sequence"/>
</dbReference>
<gene>
    <name evidence="2" type="ORF">SIL78_18795</name>
</gene>
<dbReference type="EMBL" id="JAWXXT010000002">
    <property type="protein sequence ID" value="MDX5979600.1"/>
    <property type="molecule type" value="Genomic_DNA"/>
</dbReference>
<keyword evidence="1" id="KW-0472">Membrane</keyword>
<organism evidence="2 3">
    <name type="scientific">Vreelandella alkaliphila</name>
    <dbReference type="NCBI Taxonomy" id="272774"/>
    <lineage>
        <taxon>Bacteria</taxon>
        <taxon>Pseudomonadati</taxon>
        <taxon>Pseudomonadota</taxon>
        <taxon>Gammaproteobacteria</taxon>
        <taxon>Oceanospirillales</taxon>
        <taxon>Halomonadaceae</taxon>
        <taxon>Vreelandella</taxon>
    </lineage>
</organism>
<dbReference type="AlphaFoldDB" id="A0AAJ2VVG4"/>
<protein>
    <submittedName>
        <fullName evidence="2">Uncharacterized protein</fullName>
    </submittedName>
</protein>
<comment type="caution">
    <text evidence="2">The sequence shown here is derived from an EMBL/GenBank/DDBJ whole genome shotgun (WGS) entry which is preliminary data.</text>
</comment>
<evidence type="ECO:0000313" key="2">
    <source>
        <dbReference type="EMBL" id="MDX5979600.1"/>
    </source>
</evidence>
<keyword evidence="1" id="KW-0812">Transmembrane</keyword>
<proteinExistence type="predicted"/>
<feature type="transmembrane region" description="Helical" evidence="1">
    <location>
        <begin position="7"/>
        <end position="28"/>
    </location>
</feature>
<accession>A0AAJ2VVG4</accession>
<keyword evidence="1" id="KW-1133">Transmembrane helix</keyword>
<evidence type="ECO:0000313" key="3">
    <source>
        <dbReference type="Proteomes" id="UP001276761"/>
    </source>
</evidence>
<reference evidence="2" key="1">
    <citation type="submission" date="2023-11" db="EMBL/GenBank/DDBJ databases">
        <title>MicrobeMod: A computational toolkit for identifying prokaryotic methylation and restriction-modification with nanopore sequencing.</title>
        <authorList>
            <person name="Crits-Christoph A."/>
            <person name="Kang S.C."/>
            <person name="Lee H."/>
            <person name="Ostrov N."/>
        </authorList>
    </citation>
    <scope>NUCLEOTIDE SEQUENCE</scope>
    <source>
        <strain evidence="2">ATCC BAA-953</strain>
    </source>
</reference>
<name>A0AAJ2VVG4_9GAMM</name>
<evidence type="ECO:0000256" key="1">
    <source>
        <dbReference type="SAM" id="Phobius"/>
    </source>
</evidence>
<dbReference type="GeneID" id="303167588"/>
<feature type="transmembrane region" description="Helical" evidence="1">
    <location>
        <begin position="34"/>
        <end position="53"/>
    </location>
</feature>
<sequence>MWQKIPTMILSLLMFTAVFYGIAAFYTWEWHPALWTDWLRAVVATAVLGGWVWDGRR</sequence>